<proteinExistence type="predicted"/>
<dbReference type="Proteomes" id="UP000319004">
    <property type="component" value="Chromosome"/>
</dbReference>
<sequence>MPLNDILNCPKNELWSVLDSDEAYDDKERWFFCKGIGMIELCQLGEMLSVDSYDNLMSGFDLVGEPRDEGPWPQTIPETLTTRLATLSDDEIADVAPRWVTIEELQTTATVESLTDYLTRLRTYLSGKSGGFFLVNAL</sequence>
<dbReference type="EMBL" id="CP037423">
    <property type="protein sequence ID" value="QDV42714.1"/>
    <property type="molecule type" value="Genomic_DNA"/>
</dbReference>
<dbReference type="AlphaFoldDB" id="A0A518HPE3"/>
<organism evidence="1 2">
    <name type="scientific">Stieleria neptunia</name>
    <dbReference type="NCBI Taxonomy" id="2527979"/>
    <lineage>
        <taxon>Bacteria</taxon>
        <taxon>Pseudomonadati</taxon>
        <taxon>Planctomycetota</taxon>
        <taxon>Planctomycetia</taxon>
        <taxon>Pirellulales</taxon>
        <taxon>Pirellulaceae</taxon>
        <taxon>Stieleria</taxon>
    </lineage>
</organism>
<reference evidence="1 2" key="1">
    <citation type="submission" date="2019-03" db="EMBL/GenBank/DDBJ databases">
        <title>Deep-cultivation of Planctomycetes and their phenomic and genomic characterization uncovers novel biology.</title>
        <authorList>
            <person name="Wiegand S."/>
            <person name="Jogler M."/>
            <person name="Boedeker C."/>
            <person name="Pinto D."/>
            <person name="Vollmers J."/>
            <person name="Rivas-Marin E."/>
            <person name="Kohn T."/>
            <person name="Peeters S.H."/>
            <person name="Heuer A."/>
            <person name="Rast P."/>
            <person name="Oberbeckmann S."/>
            <person name="Bunk B."/>
            <person name="Jeske O."/>
            <person name="Meyerdierks A."/>
            <person name="Storesund J.E."/>
            <person name="Kallscheuer N."/>
            <person name="Luecker S."/>
            <person name="Lage O.M."/>
            <person name="Pohl T."/>
            <person name="Merkel B.J."/>
            <person name="Hornburger P."/>
            <person name="Mueller R.-W."/>
            <person name="Bruemmer F."/>
            <person name="Labrenz M."/>
            <person name="Spormann A.M."/>
            <person name="Op den Camp H."/>
            <person name="Overmann J."/>
            <person name="Amann R."/>
            <person name="Jetten M.S.M."/>
            <person name="Mascher T."/>
            <person name="Medema M.H."/>
            <person name="Devos D.P."/>
            <person name="Kaster A.-K."/>
            <person name="Ovreas L."/>
            <person name="Rohde M."/>
            <person name="Galperin M.Y."/>
            <person name="Jogler C."/>
        </authorList>
    </citation>
    <scope>NUCLEOTIDE SEQUENCE [LARGE SCALE GENOMIC DNA]</scope>
    <source>
        <strain evidence="1 2">Enr13</strain>
    </source>
</reference>
<evidence type="ECO:0008006" key="3">
    <source>
        <dbReference type="Google" id="ProtNLM"/>
    </source>
</evidence>
<name>A0A518HPE3_9BACT</name>
<dbReference type="KEGG" id="snep:Enr13x_25640"/>
<dbReference type="RefSeq" id="WP_145386338.1">
    <property type="nucleotide sequence ID" value="NZ_CP037423.1"/>
</dbReference>
<evidence type="ECO:0000313" key="1">
    <source>
        <dbReference type="EMBL" id="QDV42714.1"/>
    </source>
</evidence>
<gene>
    <name evidence="1" type="ORF">Enr13x_25640</name>
</gene>
<evidence type="ECO:0000313" key="2">
    <source>
        <dbReference type="Proteomes" id="UP000319004"/>
    </source>
</evidence>
<dbReference type="OrthoDB" id="192506at2"/>
<keyword evidence="2" id="KW-1185">Reference proteome</keyword>
<protein>
    <recommendedName>
        <fullName evidence="3">DUF1877 domain-containing protein</fullName>
    </recommendedName>
</protein>
<accession>A0A518HPE3</accession>